<dbReference type="EMBL" id="MKIM01000026">
    <property type="protein sequence ID" value="OLP44986.1"/>
    <property type="molecule type" value="Genomic_DNA"/>
</dbReference>
<evidence type="ECO:0000313" key="2">
    <source>
        <dbReference type="Proteomes" id="UP000186894"/>
    </source>
</evidence>
<name>A0A1Q8ZST3_9HYPH</name>
<evidence type="ECO:0000313" key="1">
    <source>
        <dbReference type="EMBL" id="OLP44986.1"/>
    </source>
</evidence>
<proteinExistence type="predicted"/>
<reference evidence="1 2" key="1">
    <citation type="submission" date="2016-09" db="EMBL/GenBank/DDBJ databases">
        <title>Rhizobium oryziradicis sp. nov., isolated from the root of rice.</title>
        <authorList>
            <person name="Zhao J."/>
            <person name="Zhang X."/>
        </authorList>
    </citation>
    <scope>NUCLEOTIDE SEQUENCE [LARGE SCALE GENOMIC DNA]</scope>
    <source>
        <strain evidence="1 2">N19</strain>
    </source>
</reference>
<sequence>MVPFGSVFEDRVCDGYEPSWDCDDNELVLFPTLLQSLCDGFQNRIMTRSGERGLVQGHRNVNVLSIKMWDLTA</sequence>
<organism evidence="1 2">
    <name type="scientific">Rhizobium oryziradicis</name>
    <dbReference type="NCBI Taxonomy" id="1867956"/>
    <lineage>
        <taxon>Bacteria</taxon>
        <taxon>Pseudomonadati</taxon>
        <taxon>Pseudomonadota</taxon>
        <taxon>Alphaproteobacteria</taxon>
        <taxon>Hyphomicrobiales</taxon>
        <taxon>Rhizobiaceae</taxon>
        <taxon>Rhizobium/Agrobacterium group</taxon>
        <taxon>Rhizobium</taxon>
    </lineage>
</organism>
<dbReference type="STRING" id="1867956.BJF95_05260"/>
<protein>
    <submittedName>
        <fullName evidence="1">Uncharacterized protein</fullName>
    </submittedName>
</protein>
<dbReference type="AlphaFoldDB" id="A0A1Q8ZST3"/>
<gene>
    <name evidence="1" type="ORF">BJF95_05260</name>
</gene>
<accession>A0A1Q8ZST3</accession>
<keyword evidence="2" id="KW-1185">Reference proteome</keyword>
<dbReference type="Proteomes" id="UP000186894">
    <property type="component" value="Unassembled WGS sequence"/>
</dbReference>
<comment type="caution">
    <text evidence="1">The sequence shown here is derived from an EMBL/GenBank/DDBJ whole genome shotgun (WGS) entry which is preliminary data.</text>
</comment>